<evidence type="ECO:0000256" key="4">
    <source>
        <dbReference type="SAM" id="MobiDB-lite"/>
    </source>
</evidence>
<dbReference type="GO" id="GO:0006281">
    <property type="term" value="P:DNA repair"/>
    <property type="evidence" value="ECO:0007669"/>
    <property type="project" value="UniProtKB-UniRule"/>
</dbReference>
<keyword evidence="2" id="KW-0234">DNA repair</keyword>
<reference evidence="6" key="1">
    <citation type="submission" date="2018-02" db="EMBL/GenBank/DDBJ databases">
        <title>The complete genome of bacterial strain SGAirxxxx.</title>
        <authorList>
            <person name="Schuster S.C."/>
        </authorList>
    </citation>
    <scope>NUCLEOTIDE SEQUENCE [LARGE SCALE GENOMIC DNA]</scope>
    <source>
        <strain evidence="6">SGAir0734</strain>
    </source>
</reference>
<dbReference type="PANTHER" id="PTHR10302:SF27">
    <property type="entry name" value="SINGLE-STRANDED DNA-BINDING PROTEIN"/>
    <property type="match status" value="1"/>
</dbReference>
<keyword evidence="2" id="KW-0227">DNA damage</keyword>
<comment type="caution">
    <text evidence="2">Lacks conserved residue(s) required for the propagation of feature annotation.</text>
</comment>
<dbReference type="AlphaFoldDB" id="A0A2Z3N7T7"/>
<evidence type="ECO:0000256" key="1">
    <source>
        <dbReference type="ARBA" id="ARBA00023125"/>
    </source>
</evidence>
<evidence type="ECO:0000256" key="3">
    <source>
        <dbReference type="RuleBase" id="RU000524"/>
    </source>
</evidence>
<feature type="region of interest" description="Disordered" evidence="4">
    <location>
        <begin position="103"/>
        <end position="164"/>
    </location>
</feature>
<dbReference type="CDD" id="cd04496">
    <property type="entry name" value="SSB_OBF"/>
    <property type="match status" value="1"/>
</dbReference>
<dbReference type="GO" id="GO:0009295">
    <property type="term" value="C:nucleoid"/>
    <property type="evidence" value="ECO:0007669"/>
    <property type="project" value="TreeGrafter"/>
</dbReference>
<dbReference type="GO" id="GO:0006310">
    <property type="term" value="P:DNA recombination"/>
    <property type="evidence" value="ECO:0007669"/>
    <property type="project" value="UniProtKB-UniRule"/>
</dbReference>
<dbReference type="GO" id="GO:0006260">
    <property type="term" value="P:DNA replication"/>
    <property type="evidence" value="ECO:0007669"/>
    <property type="project" value="UniProtKB-UniRule"/>
</dbReference>
<dbReference type="NCBIfam" id="TIGR00621">
    <property type="entry name" value="ssb"/>
    <property type="match status" value="1"/>
</dbReference>
<dbReference type="RefSeq" id="WP_110107626.1">
    <property type="nucleotide sequence ID" value="NZ_CP027303.2"/>
</dbReference>
<dbReference type="EMBL" id="CP027303">
    <property type="protein sequence ID" value="AWO74947.1"/>
    <property type="molecule type" value="Genomic_DNA"/>
</dbReference>
<dbReference type="PROSITE" id="PS50935">
    <property type="entry name" value="SSB"/>
    <property type="match status" value="1"/>
</dbReference>
<evidence type="ECO:0000313" key="5">
    <source>
        <dbReference type="EMBL" id="AWO74947.1"/>
    </source>
</evidence>
<comment type="function">
    <text evidence="2">Plays an important role in DNA replication, recombination and repair. Binds to ssDNA and to an array of partner proteins to recruit them to their sites of action during DNA metabolism.</text>
</comment>
<dbReference type="Gene3D" id="2.40.50.140">
    <property type="entry name" value="Nucleic acid-binding proteins"/>
    <property type="match status" value="1"/>
</dbReference>
<keyword evidence="2" id="KW-0233">DNA recombination</keyword>
<protein>
    <recommendedName>
        <fullName evidence="2 3">Single-stranded DNA-binding protein</fullName>
        <shortName evidence="2">SSB</shortName>
    </recommendedName>
</protein>
<name>A0A2Z3N7T7_GEOTH</name>
<dbReference type="InterPro" id="IPR012340">
    <property type="entry name" value="NA-bd_OB-fold"/>
</dbReference>
<evidence type="ECO:0000256" key="2">
    <source>
        <dbReference type="HAMAP-Rule" id="MF_00984"/>
    </source>
</evidence>
<dbReference type="InterPro" id="IPR011344">
    <property type="entry name" value="ssDNA-bd"/>
</dbReference>
<dbReference type="GO" id="GO:0003697">
    <property type="term" value="F:single-stranded DNA binding"/>
    <property type="evidence" value="ECO:0007669"/>
    <property type="project" value="UniProtKB-UniRule"/>
</dbReference>
<keyword evidence="1 2" id="KW-0238">DNA-binding</keyword>
<dbReference type="Pfam" id="PF00436">
    <property type="entry name" value="SSB"/>
    <property type="match status" value="1"/>
</dbReference>
<proteinExistence type="inferred from homology"/>
<keyword evidence="2" id="KW-0235">DNA replication</keyword>
<dbReference type="SUPFAM" id="SSF50249">
    <property type="entry name" value="Nucleic acid-binding proteins"/>
    <property type="match status" value="1"/>
</dbReference>
<organism evidence="5 6">
    <name type="scientific">Geobacillus thermoleovorans</name>
    <name type="common">Bacillus thermoleovorans</name>
    <dbReference type="NCBI Taxonomy" id="33941"/>
    <lineage>
        <taxon>Bacteria</taxon>
        <taxon>Bacillati</taxon>
        <taxon>Bacillota</taxon>
        <taxon>Bacilli</taxon>
        <taxon>Bacillales</taxon>
        <taxon>Anoxybacillaceae</taxon>
        <taxon>Geobacillus</taxon>
        <taxon>Geobacillus thermoleovorans group</taxon>
    </lineage>
</organism>
<gene>
    <name evidence="5" type="ORF">C1N76_10885</name>
</gene>
<dbReference type="Proteomes" id="UP000246996">
    <property type="component" value="Chromosome"/>
</dbReference>
<dbReference type="PANTHER" id="PTHR10302">
    <property type="entry name" value="SINGLE-STRANDED DNA-BINDING PROTEIN"/>
    <property type="match status" value="1"/>
</dbReference>
<feature type="short sequence motif" description="Important for interaction with partner proteins" evidence="2">
    <location>
        <begin position="159"/>
        <end position="164"/>
    </location>
</feature>
<dbReference type="HAMAP" id="MF_00984">
    <property type="entry name" value="SSB"/>
    <property type="match status" value="1"/>
</dbReference>
<evidence type="ECO:0000313" key="6">
    <source>
        <dbReference type="Proteomes" id="UP000246996"/>
    </source>
</evidence>
<sequence length="164" mass="18284">MNIITLTGRAVADLELRYTPSGKEVASGVIVVQRDFKNSQGQYESDFIPFIAWGKQGLIMAEHIRKGDFFGITGRLQQRTYQNQEGKNVRVYEVVVSSFDFPVKPKEAPQSGDRQQGKGNGAAQKKDASTGAREAFWKPPEMEWGNDDPFGGEPVEINDDDLPF</sequence>
<accession>A0A2Z3N7T7</accession>
<dbReference type="InterPro" id="IPR000424">
    <property type="entry name" value="Primosome_PriB/ssb"/>
</dbReference>
<comment type="subunit">
    <text evidence="2">Homotetramer.</text>
</comment>